<protein>
    <recommendedName>
        <fullName evidence="4">Fringe-like</fullName>
    </recommendedName>
</protein>
<dbReference type="Proteomes" id="UP000195402">
    <property type="component" value="Unassembled WGS sequence"/>
</dbReference>
<sequence length="486" mass="55582">MSFCGAKFSAIKQKLTTLCNKLGGDLCRALAIAGLVLYVIYIIVSNPYGQSSEFFSSLIFKNGRNSYTNTKISDIVFGIATSAKTWRDKRPYIEEWWQPNVTRGFVWFDQAPKEYLPWPSYSPPFRVSEDIKKFKEFDEHAMPNVVRLARVILETFREVNKGVKWYVVADDDTVLFVDNLVEVLSKYDHNGYFYIGHNSECVGSNFDHSFSMAFGGAGYALSYPLAKALARNLNQCIMRYPYLFGSDHILQSCISDLGVLITHERGFHQIDLHSDISGFLSAHPRTPFLSLHHLDRVDPIFPLMKRPEALKHLMKAAKVDSSRLLQQSICYHKPNNWTFSISWGYSAQIYEKIHPASIIERPLQTFNPWKSSSRPPTYMFNTRLLTKDPCQAPHFFFFDSIETKTGGNQIITNYIRRWPRKLPTCLSSGKHSADSISKIRVISPAKRLYGVGRRGECCDVVRMFGGVNGFTEVRIRECMEDEMTVA</sequence>
<evidence type="ECO:0000313" key="2">
    <source>
        <dbReference type="EMBL" id="OVA15582.1"/>
    </source>
</evidence>
<dbReference type="Gene3D" id="3.90.550.50">
    <property type="match status" value="1"/>
</dbReference>
<evidence type="ECO:0000313" key="3">
    <source>
        <dbReference type="Proteomes" id="UP000195402"/>
    </source>
</evidence>
<dbReference type="Pfam" id="PF04646">
    <property type="entry name" value="DUF604"/>
    <property type="match status" value="1"/>
</dbReference>
<keyword evidence="1" id="KW-1133">Transmembrane helix</keyword>
<keyword evidence="1" id="KW-0472">Membrane</keyword>
<keyword evidence="3" id="KW-1185">Reference proteome</keyword>
<dbReference type="AlphaFoldDB" id="A0A200QYR3"/>
<proteinExistence type="predicted"/>
<feature type="transmembrane region" description="Helical" evidence="1">
    <location>
        <begin position="26"/>
        <end position="44"/>
    </location>
</feature>
<accession>A0A200QYR3</accession>
<evidence type="ECO:0008006" key="4">
    <source>
        <dbReference type="Google" id="ProtNLM"/>
    </source>
</evidence>
<keyword evidence="1" id="KW-0812">Transmembrane</keyword>
<dbReference type="FunFam" id="3.90.550.50:FF:000038">
    <property type="entry name" value="Predicted protein"/>
    <property type="match status" value="1"/>
</dbReference>
<name>A0A200QYR3_MACCD</name>
<gene>
    <name evidence="2" type="ORF">BVC80_9033g54</name>
</gene>
<organism evidence="2 3">
    <name type="scientific">Macleaya cordata</name>
    <name type="common">Five-seeded plume-poppy</name>
    <name type="synonym">Bocconia cordata</name>
    <dbReference type="NCBI Taxonomy" id="56857"/>
    <lineage>
        <taxon>Eukaryota</taxon>
        <taxon>Viridiplantae</taxon>
        <taxon>Streptophyta</taxon>
        <taxon>Embryophyta</taxon>
        <taxon>Tracheophyta</taxon>
        <taxon>Spermatophyta</taxon>
        <taxon>Magnoliopsida</taxon>
        <taxon>Ranunculales</taxon>
        <taxon>Papaveraceae</taxon>
        <taxon>Papaveroideae</taxon>
        <taxon>Macleaya</taxon>
    </lineage>
</organism>
<dbReference type="STRING" id="56857.A0A200QYR3"/>
<comment type="caution">
    <text evidence="2">The sequence shown here is derived from an EMBL/GenBank/DDBJ whole genome shotgun (WGS) entry which is preliminary data.</text>
</comment>
<dbReference type="InterPro" id="IPR006740">
    <property type="entry name" value="DUF604"/>
</dbReference>
<reference evidence="2 3" key="1">
    <citation type="journal article" date="2017" name="Mol. Plant">
        <title>The Genome of Medicinal Plant Macleaya cordata Provides New Insights into Benzylisoquinoline Alkaloids Metabolism.</title>
        <authorList>
            <person name="Liu X."/>
            <person name="Liu Y."/>
            <person name="Huang P."/>
            <person name="Ma Y."/>
            <person name="Qing Z."/>
            <person name="Tang Q."/>
            <person name="Cao H."/>
            <person name="Cheng P."/>
            <person name="Zheng Y."/>
            <person name="Yuan Z."/>
            <person name="Zhou Y."/>
            <person name="Liu J."/>
            <person name="Tang Z."/>
            <person name="Zhuo Y."/>
            <person name="Zhang Y."/>
            <person name="Yu L."/>
            <person name="Huang J."/>
            <person name="Yang P."/>
            <person name="Peng Q."/>
            <person name="Zhang J."/>
            <person name="Jiang W."/>
            <person name="Zhang Z."/>
            <person name="Lin K."/>
            <person name="Ro D.K."/>
            <person name="Chen X."/>
            <person name="Xiong X."/>
            <person name="Shang Y."/>
            <person name="Huang S."/>
            <person name="Zeng J."/>
        </authorList>
    </citation>
    <scope>NUCLEOTIDE SEQUENCE [LARGE SCALE GENOMIC DNA]</scope>
    <source>
        <strain evidence="3">cv. BLH2017</strain>
        <tissue evidence="2">Root</tissue>
    </source>
</reference>
<dbReference type="EMBL" id="MVGT01000753">
    <property type="protein sequence ID" value="OVA15582.1"/>
    <property type="molecule type" value="Genomic_DNA"/>
</dbReference>
<dbReference type="InParanoid" id="A0A200QYR3"/>
<dbReference type="OMA" id="HKEKHYI"/>
<dbReference type="OrthoDB" id="414175at2759"/>
<dbReference type="PANTHER" id="PTHR10811">
    <property type="entry name" value="FRINGE-RELATED"/>
    <property type="match status" value="1"/>
</dbReference>
<evidence type="ECO:0000256" key="1">
    <source>
        <dbReference type="SAM" id="Phobius"/>
    </source>
</evidence>